<dbReference type="InterPro" id="IPR002035">
    <property type="entry name" value="VWF_A"/>
</dbReference>
<evidence type="ECO:0000256" key="1">
    <source>
        <dbReference type="SAM" id="MobiDB-lite"/>
    </source>
</evidence>
<dbReference type="RefSeq" id="WP_168448596.1">
    <property type="nucleotide sequence ID" value="NZ_JAAWWK010000001.1"/>
</dbReference>
<evidence type="ECO:0000259" key="2">
    <source>
        <dbReference type="PROSITE" id="PS50234"/>
    </source>
</evidence>
<dbReference type="PROSITE" id="PS50234">
    <property type="entry name" value="VWFA"/>
    <property type="match status" value="1"/>
</dbReference>
<dbReference type="EMBL" id="JAAWWK010000001">
    <property type="protein sequence ID" value="NKI16052.1"/>
    <property type="molecule type" value="Genomic_DNA"/>
</dbReference>
<evidence type="ECO:0000313" key="4">
    <source>
        <dbReference type="Proteomes" id="UP000765845"/>
    </source>
</evidence>
<reference evidence="3 4" key="1">
    <citation type="submission" date="2020-04" db="EMBL/GenBank/DDBJ databases">
        <authorList>
            <person name="Yoon J."/>
        </authorList>
    </citation>
    <scope>NUCLEOTIDE SEQUENCE [LARGE SCALE GENOMIC DNA]</scope>
    <source>
        <strain evidence="3 4">KMU-166</strain>
    </source>
</reference>
<keyword evidence="4" id="KW-1185">Reference proteome</keyword>
<accession>A0ABX1GA69</accession>
<proteinExistence type="predicted"/>
<dbReference type="InterPro" id="IPR036465">
    <property type="entry name" value="vWFA_dom_sf"/>
</dbReference>
<gene>
    <name evidence="3" type="ORF">HCU74_01340</name>
</gene>
<dbReference type="Pfam" id="PF00092">
    <property type="entry name" value="VWA"/>
    <property type="match status" value="1"/>
</dbReference>
<dbReference type="SUPFAM" id="SSF53300">
    <property type="entry name" value="vWA-like"/>
    <property type="match status" value="1"/>
</dbReference>
<dbReference type="PANTHER" id="PTHR41248:SF1">
    <property type="entry name" value="NORD PROTEIN"/>
    <property type="match status" value="1"/>
</dbReference>
<sequence length="555" mass="60438">MRELEGDKRSHLRVLATAIAGRTLEVDSADSDTSWTDGQTIYLAADDGPHTVVIQAALVGVGCFATMGVLKTLGRLRTQRRYMLLEVVRALHVYRGIAPPAVVRAVDNLQIADIPDSQSHSLHRAKGSEALPEMPSWFGTIKPTQVLAHSLRHKPPAADAQAKGERSSSKDEGSDSAEDDTSEKQKNDGAGMSNPLANLLRWMLGSSRSGTTFSTGGVELPGVVGRVSARTGTQIHTQINRSEEPASEEPSFKQHSYPEWDSRCGVFRPHWCSVFERNVDVPTGTQPVELRRDERLRRALATLGLAYERHRRQPYGDGIDVTALVDYAVDRTLGSAADTRVYEMRRRTARDLSALVLLDASGSTAKEADEGGVFEAQRRVAAGLVSILDDLGDRVAAYGFRSWGRHNVQLLKIKEFGEVFDAGARRKMSALSPGGFTRLGAAIRHGTQTLKHQGGTDNRLLIVVGDGFPFDDGYESDYAQDDVSKALSEAVESGVGCVCVAVNSDTDEVVLARAWGGVPYLRLTDTNELHRVVMPVFRGGLHQAASMGRDGRQRQ</sequence>
<name>A0ABX1GA69_9GAMM</name>
<feature type="domain" description="VWFA" evidence="2">
    <location>
        <begin position="353"/>
        <end position="536"/>
    </location>
</feature>
<feature type="compositionally biased region" description="Basic and acidic residues" evidence="1">
    <location>
        <begin position="162"/>
        <end position="173"/>
    </location>
</feature>
<dbReference type="Gene3D" id="3.40.50.410">
    <property type="entry name" value="von Willebrand factor, type A domain"/>
    <property type="match status" value="1"/>
</dbReference>
<dbReference type="InterPro" id="IPR051928">
    <property type="entry name" value="NorD/CobT"/>
</dbReference>
<dbReference type="PANTHER" id="PTHR41248">
    <property type="entry name" value="NORD PROTEIN"/>
    <property type="match status" value="1"/>
</dbReference>
<organism evidence="3 4">
    <name type="scientific">Spongiibacter thalassae</name>
    <dbReference type="NCBI Taxonomy" id="2721624"/>
    <lineage>
        <taxon>Bacteria</taxon>
        <taxon>Pseudomonadati</taxon>
        <taxon>Pseudomonadota</taxon>
        <taxon>Gammaproteobacteria</taxon>
        <taxon>Cellvibrionales</taxon>
        <taxon>Spongiibacteraceae</taxon>
        <taxon>Spongiibacter</taxon>
    </lineage>
</organism>
<protein>
    <submittedName>
        <fullName evidence="3">VWA domain-containing protein</fullName>
    </submittedName>
</protein>
<comment type="caution">
    <text evidence="3">The sequence shown here is derived from an EMBL/GenBank/DDBJ whole genome shotgun (WGS) entry which is preliminary data.</text>
</comment>
<evidence type="ECO:0000313" key="3">
    <source>
        <dbReference type="EMBL" id="NKI16052.1"/>
    </source>
</evidence>
<feature type="region of interest" description="Disordered" evidence="1">
    <location>
        <begin position="150"/>
        <end position="194"/>
    </location>
</feature>
<dbReference type="Proteomes" id="UP000765845">
    <property type="component" value="Unassembled WGS sequence"/>
</dbReference>
<dbReference type="SMART" id="SM00327">
    <property type="entry name" value="VWA"/>
    <property type="match status" value="1"/>
</dbReference>